<proteinExistence type="predicted"/>
<dbReference type="Proteomes" id="UP000827872">
    <property type="component" value="Linkage Group LG09"/>
</dbReference>
<keyword evidence="2" id="KW-1185">Reference proteome</keyword>
<dbReference type="EMBL" id="CM037622">
    <property type="protein sequence ID" value="KAH8003564.1"/>
    <property type="molecule type" value="Genomic_DNA"/>
</dbReference>
<sequence>MGIPLLHHMGWTHKDKQEQSVLSASSCVSPRSNLPHPNLYKTSLQADPKKIYWQVSRSAPPPPPPKKHPPVINGSLGPHNSSLGPPTLAPDSLLGRIQGAAVDL</sequence>
<reference evidence="1" key="1">
    <citation type="submission" date="2021-08" db="EMBL/GenBank/DDBJ databases">
        <title>The first chromosome-level gecko genome reveals the dynamic sex chromosomes of Neotropical dwarf geckos (Sphaerodactylidae: Sphaerodactylus).</title>
        <authorList>
            <person name="Pinto B.J."/>
            <person name="Keating S.E."/>
            <person name="Gamble T."/>
        </authorList>
    </citation>
    <scope>NUCLEOTIDE SEQUENCE</scope>
    <source>
        <strain evidence="1">TG3544</strain>
    </source>
</reference>
<organism evidence="1 2">
    <name type="scientific">Sphaerodactylus townsendi</name>
    <dbReference type="NCBI Taxonomy" id="933632"/>
    <lineage>
        <taxon>Eukaryota</taxon>
        <taxon>Metazoa</taxon>
        <taxon>Chordata</taxon>
        <taxon>Craniata</taxon>
        <taxon>Vertebrata</taxon>
        <taxon>Euteleostomi</taxon>
        <taxon>Lepidosauria</taxon>
        <taxon>Squamata</taxon>
        <taxon>Bifurcata</taxon>
        <taxon>Gekkota</taxon>
        <taxon>Sphaerodactylidae</taxon>
        <taxon>Sphaerodactylus</taxon>
    </lineage>
</organism>
<gene>
    <name evidence="1" type="ORF">K3G42_020323</name>
</gene>
<comment type="caution">
    <text evidence="1">The sequence shown here is derived from an EMBL/GenBank/DDBJ whole genome shotgun (WGS) entry which is preliminary data.</text>
</comment>
<evidence type="ECO:0000313" key="1">
    <source>
        <dbReference type="EMBL" id="KAH8003564.1"/>
    </source>
</evidence>
<name>A0ACB8FEE3_9SAUR</name>
<evidence type="ECO:0000313" key="2">
    <source>
        <dbReference type="Proteomes" id="UP000827872"/>
    </source>
</evidence>
<protein>
    <submittedName>
        <fullName evidence="1">Uncharacterized protein</fullName>
    </submittedName>
</protein>
<accession>A0ACB8FEE3</accession>